<keyword evidence="2" id="KW-1185">Reference proteome</keyword>
<organism evidence="1 2">
    <name type="scientific">Pristionchus fissidentatus</name>
    <dbReference type="NCBI Taxonomy" id="1538716"/>
    <lineage>
        <taxon>Eukaryota</taxon>
        <taxon>Metazoa</taxon>
        <taxon>Ecdysozoa</taxon>
        <taxon>Nematoda</taxon>
        <taxon>Chromadorea</taxon>
        <taxon>Rhabditida</taxon>
        <taxon>Rhabditina</taxon>
        <taxon>Diplogasteromorpha</taxon>
        <taxon>Diplogasteroidea</taxon>
        <taxon>Neodiplogasteridae</taxon>
        <taxon>Pristionchus</taxon>
    </lineage>
</organism>
<feature type="non-terminal residue" evidence="1">
    <location>
        <position position="1"/>
    </location>
</feature>
<sequence length="190" mass="19290">QPKPSNFSIQTMKRFILSVALFGAVAMVIIVNAQDSPDTPDSPEARGANVTVSRAKRQFGCPVGCYSSCSSTSQCQMYSLQAVCVQGCCCSSNSNSLDTACSGGPAVAACIGGLCGQGYFCSSNNYCCRCASGNSTGPCVNRVCPTGFLCNTNDFCCPLGSGGVLGVCVNGACPTGYTCGAGNLCYATNG</sequence>
<dbReference type="PANTHER" id="PTHR34150:SF12">
    <property type="entry name" value="CC DOMAIN-CONTAINING PROTEIN"/>
    <property type="match status" value="1"/>
</dbReference>
<accession>A0AAV5UUS2</accession>
<dbReference type="EMBL" id="BTSY01000001">
    <property type="protein sequence ID" value="GMT10236.1"/>
    <property type="molecule type" value="Genomic_DNA"/>
</dbReference>
<evidence type="ECO:0000313" key="2">
    <source>
        <dbReference type="Proteomes" id="UP001432322"/>
    </source>
</evidence>
<dbReference type="AlphaFoldDB" id="A0AAV5UUS2"/>
<evidence type="ECO:0000313" key="1">
    <source>
        <dbReference type="EMBL" id="GMT10236.1"/>
    </source>
</evidence>
<gene>
    <name evidence="1" type="ORF">PFISCL1PPCAC_1533</name>
</gene>
<reference evidence="1" key="1">
    <citation type="submission" date="2023-10" db="EMBL/GenBank/DDBJ databases">
        <title>Genome assembly of Pristionchus species.</title>
        <authorList>
            <person name="Yoshida K."/>
            <person name="Sommer R.J."/>
        </authorList>
    </citation>
    <scope>NUCLEOTIDE SEQUENCE</scope>
    <source>
        <strain evidence="1">RS5133</strain>
    </source>
</reference>
<dbReference type="Proteomes" id="UP001432322">
    <property type="component" value="Unassembled WGS sequence"/>
</dbReference>
<proteinExistence type="predicted"/>
<dbReference type="PANTHER" id="PTHR34150">
    <property type="entry name" value="PROTEIN CBG08832-RELATED"/>
    <property type="match status" value="1"/>
</dbReference>
<protein>
    <submittedName>
        <fullName evidence="1">Uncharacterized protein</fullName>
    </submittedName>
</protein>
<comment type="caution">
    <text evidence="1">The sequence shown here is derived from an EMBL/GenBank/DDBJ whole genome shotgun (WGS) entry which is preliminary data.</text>
</comment>
<name>A0AAV5UUS2_9BILA</name>